<feature type="transmembrane region" description="Helical" evidence="1">
    <location>
        <begin position="151"/>
        <end position="171"/>
    </location>
</feature>
<dbReference type="AlphaFoldDB" id="A0A1P9WTU0"/>
<feature type="transmembrane region" description="Helical" evidence="1">
    <location>
        <begin position="38"/>
        <end position="57"/>
    </location>
</feature>
<evidence type="ECO:0000313" key="2">
    <source>
        <dbReference type="EMBL" id="AQG78794.1"/>
    </source>
</evidence>
<organism evidence="2 3">
    <name type="scientific">Spirosoma montaniterrae</name>
    <dbReference type="NCBI Taxonomy" id="1178516"/>
    <lineage>
        <taxon>Bacteria</taxon>
        <taxon>Pseudomonadati</taxon>
        <taxon>Bacteroidota</taxon>
        <taxon>Cytophagia</taxon>
        <taxon>Cytophagales</taxon>
        <taxon>Cytophagaceae</taxon>
        <taxon>Spirosoma</taxon>
    </lineage>
</organism>
<keyword evidence="1" id="KW-0472">Membrane</keyword>
<accession>A0A1P9WTU0</accession>
<sequence>MHLVRQQGLLYGTDFVFTYGPLGWYTTRLAIAVQPWEILLLDIVYVIHVGAILWLALGKRLVWLRYGLVTGLAVLHALAPGLEPPFVFYFFSLAYLGYYQYTGRAWALVGASAFAILTFYMKANVGIVSLSSVVIYAVVQGLGQQMPIRHVGICLGSLALLLGISIMYLPVRLTPYLIAQWHIINSYNDLMYLPPTHFRRALFAALLILFLVLSITLWLLFRLYQSRQLRSFFRQEGALWGLISLQLFILFKESFVRSDADHISLFYKYSLLPLSILALFSAQLLIRRWILLPILLLVVAPNPIPYNWDSTVAYRWARQLITYGRDIMNPKHPPFLPVTSPIPAAWLERIGTKRVDIIPSEVSLAYQYGWHYAPRPVMQTYQVTDGYLDLLNATYYKSADAADYVLMTWNATDGRDPFADETQTKLSLRDHYQLLNQHGNWLLLGRKLKKMRSKQYIVYKQSVQIGQPIPIDTGILQDQFLQVDIRYRPMAQLQRLLFQPPGISVELTHTDNQRDTFRTTTSLLRTGLLVVPRARTLTDMGHFMQNHTELLPQVKTVRLLADTSMVQTTKYALIRVGNTKPALTNNDN</sequence>
<feature type="transmembrane region" description="Helical" evidence="1">
    <location>
        <begin position="201"/>
        <end position="221"/>
    </location>
</feature>
<dbReference type="EMBL" id="CP014263">
    <property type="protein sequence ID" value="AQG78794.1"/>
    <property type="molecule type" value="Genomic_DNA"/>
</dbReference>
<dbReference type="Proteomes" id="UP000187941">
    <property type="component" value="Chromosome"/>
</dbReference>
<evidence type="ECO:0000313" key="3">
    <source>
        <dbReference type="Proteomes" id="UP000187941"/>
    </source>
</evidence>
<protein>
    <submittedName>
        <fullName evidence="2">Uncharacterized protein</fullName>
    </submittedName>
</protein>
<keyword evidence="1" id="KW-1133">Transmembrane helix</keyword>
<gene>
    <name evidence="2" type="ORF">AWR27_05310</name>
</gene>
<reference evidence="2 3" key="1">
    <citation type="submission" date="2016-01" db="EMBL/GenBank/DDBJ databases">
        <authorList>
            <person name="Oliw E.H."/>
        </authorList>
    </citation>
    <scope>NUCLEOTIDE SEQUENCE [LARGE SCALE GENOMIC DNA]</scope>
    <source>
        <strain evidence="2 3">DY10</strain>
    </source>
</reference>
<name>A0A1P9WTU0_9BACT</name>
<proteinExistence type="predicted"/>
<dbReference type="STRING" id="1178516.AWR27_05310"/>
<dbReference type="KEGG" id="smon:AWR27_05310"/>
<feature type="transmembrane region" description="Helical" evidence="1">
    <location>
        <begin position="263"/>
        <end position="282"/>
    </location>
</feature>
<evidence type="ECO:0000256" key="1">
    <source>
        <dbReference type="SAM" id="Phobius"/>
    </source>
</evidence>
<keyword evidence="1" id="KW-0812">Transmembrane</keyword>
<keyword evidence="3" id="KW-1185">Reference proteome</keyword>
<feature type="transmembrane region" description="Helical" evidence="1">
    <location>
        <begin position="113"/>
        <end position="139"/>
    </location>
</feature>